<protein>
    <submittedName>
        <fullName evidence="2">CHAT domain-containing protein</fullName>
    </submittedName>
</protein>
<comment type="caution">
    <text evidence="2">The sequence shown here is derived from an EMBL/GenBank/DDBJ whole genome shotgun (WGS) entry which is preliminary data.</text>
</comment>
<dbReference type="AlphaFoldDB" id="A0A846H7X7"/>
<name>A0A846H7X7_9CYAN</name>
<dbReference type="Gene3D" id="1.25.40.10">
    <property type="entry name" value="Tetratricopeptide repeat domain"/>
    <property type="match status" value="2"/>
</dbReference>
<dbReference type="EMBL" id="JTCM02000017">
    <property type="protein sequence ID" value="NEU73048.1"/>
    <property type="molecule type" value="Genomic_DNA"/>
</dbReference>
<dbReference type="SMART" id="SM00028">
    <property type="entry name" value="TPR"/>
    <property type="match status" value="5"/>
</dbReference>
<dbReference type="PANTHER" id="PTHR10098">
    <property type="entry name" value="RAPSYN-RELATED"/>
    <property type="match status" value="1"/>
</dbReference>
<dbReference type="InterPro" id="IPR019734">
    <property type="entry name" value="TPR_rpt"/>
</dbReference>
<evidence type="ECO:0000313" key="2">
    <source>
        <dbReference type="EMBL" id="NEU73048.1"/>
    </source>
</evidence>
<evidence type="ECO:0000259" key="1">
    <source>
        <dbReference type="Pfam" id="PF12770"/>
    </source>
</evidence>
<gene>
    <name evidence="2" type="ORF">PI95_010870</name>
</gene>
<dbReference type="SUPFAM" id="SSF48452">
    <property type="entry name" value="TPR-like"/>
    <property type="match status" value="2"/>
</dbReference>
<evidence type="ECO:0000313" key="3">
    <source>
        <dbReference type="Proteomes" id="UP000031549"/>
    </source>
</evidence>
<dbReference type="PANTHER" id="PTHR10098:SF112">
    <property type="entry name" value="SLR0380 PROTEIN"/>
    <property type="match status" value="1"/>
</dbReference>
<dbReference type="Pfam" id="PF12770">
    <property type="entry name" value="CHAT"/>
    <property type="match status" value="1"/>
</dbReference>
<keyword evidence="3" id="KW-1185">Reference proteome</keyword>
<reference evidence="2 3" key="1">
    <citation type="journal article" date="2015" name="Genome Announc.">
        <title>Draft Genome Sequence of Cyanobacterium Hassallia byssoidea Strain VB512170, Isolated from Monuments in India.</title>
        <authorList>
            <person name="Singh D."/>
            <person name="Chandrababunaidu M.M."/>
            <person name="Panda A."/>
            <person name="Sen D."/>
            <person name="Bhattacharyya S."/>
            <person name="Adhikary S.P."/>
            <person name="Tripathy S."/>
        </authorList>
    </citation>
    <scope>NUCLEOTIDE SEQUENCE [LARGE SCALE GENOMIC DNA]</scope>
    <source>
        <strain evidence="2 3">VB512170</strain>
    </source>
</reference>
<dbReference type="InterPro" id="IPR011990">
    <property type="entry name" value="TPR-like_helical_dom_sf"/>
</dbReference>
<dbReference type="InterPro" id="IPR024983">
    <property type="entry name" value="CHAT_dom"/>
</dbReference>
<proteinExistence type="predicted"/>
<sequence length="932" mass="104318">MYKNAIKGFKVSGQTLPKSSKKRSLFLAALLFILSAAISPVIAKVPASTFIVQSPQNAQQQANKAIQLYRDGKFIEAVAAWKLTANVFLAQGDRLNQAMALSNLSLTYQQLGQWEQASDAIAQSLQILKSQPENKEKLEIQAQTLDVFGSLQREIGQSANALNSWQEAANIYSKINQPLKVAQSKINQTQAMQDLGLYPRACKTLLEVFNKQIEQVTNCQELGQLSRENLTQKLIKFDNESPSLTVAVGLRSLGEVLRLVDQPQQSEIILAKSLNLAEKLQSPQDIAATYLSIGNTAREIAERERVRSIRENYEQKALLSYGEVIKLSPSPMIRQQAQLNQLNFLLKLEQTSATEELWRSLNSQFPNLSPSRSGVYQQINFAQTIINLAQTKKLTLGANSQVPTFDDIDKILIRATEQARSLQDKRAEAYALGNRGGLYELTEATPQTQAEKFTQQALSIVSNFSAPDIAYQFFWQLGRIRKNQENIEDAIAAYTKAYNALQSLRGDLVANNAELQFSFRDRVEPIYRELVDLDLQYAASLNKQLKNDKSQKLLIQARDVIESLQVAELNNFFREACVEGNAKQIDKVDKTAAVIYPIILGDRLEVILSLPNQPLSLHTKQISRPAFEETVENVQRSLLTPDSIVEGFLPEYQQLYNWLIQPLEKELATSKVSNLVFVLDGELRNIPMSILYDGNKYLIEKYPIAVTSGLQLIEPKPLAEINLRALTAGLSQVSKEFTGQFKPLIYVEEELKQIKNSGIPSQPILNAQFTSKEFKKEIGSSGFPIVHLATHGQFSSKAEDTFILAWDSRINVIDFGNLLRNSTLNQGRPIELLVLSACETASGDERAALGLAGVAVRAGARSTLATLWSVEDKSTAKIMGELYRQLEQAKEKKINRAQVLQNSQLSLLKDSKEKQYNHPHYWAPFVLVGNWQ</sequence>
<accession>A0A846H7X7</accession>
<organism evidence="2 3">
    <name type="scientific">Hassallia byssoidea VB512170</name>
    <dbReference type="NCBI Taxonomy" id="1304833"/>
    <lineage>
        <taxon>Bacteria</taxon>
        <taxon>Bacillati</taxon>
        <taxon>Cyanobacteriota</taxon>
        <taxon>Cyanophyceae</taxon>
        <taxon>Nostocales</taxon>
        <taxon>Tolypothrichaceae</taxon>
        <taxon>Hassallia</taxon>
    </lineage>
</organism>
<feature type="domain" description="CHAT" evidence="1">
    <location>
        <begin position="652"/>
        <end position="930"/>
    </location>
</feature>
<dbReference type="Proteomes" id="UP000031549">
    <property type="component" value="Unassembled WGS sequence"/>
</dbReference>